<protein>
    <submittedName>
        <fullName evidence="4">Metallo-beta-lactamase superfamily protein</fullName>
    </submittedName>
</protein>
<organism evidence="4 5">
    <name type="scientific">Duganella sacchari</name>
    <dbReference type="NCBI Taxonomy" id="551987"/>
    <lineage>
        <taxon>Bacteria</taxon>
        <taxon>Pseudomonadati</taxon>
        <taxon>Pseudomonadota</taxon>
        <taxon>Betaproteobacteria</taxon>
        <taxon>Burkholderiales</taxon>
        <taxon>Oxalobacteraceae</taxon>
        <taxon>Telluria group</taxon>
        <taxon>Duganella</taxon>
    </lineage>
</organism>
<dbReference type="PANTHER" id="PTHR42951">
    <property type="entry name" value="METALLO-BETA-LACTAMASE DOMAIN-CONTAINING"/>
    <property type="match status" value="1"/>
</dbReference>
<evidence type="ECO:0000313" key="5">
    <source>
        <dbReference type="Proteomes" id="UP000184339"/>
    </source>
</evidence>
<dbReference type="InterPro" id="IPR036866">
    <property type="entry name" value="RibonucZ/Hydroxyglut_hydro"/>
</dbReference>
<gene>
    <name evidence="4" type="ORF">SAMN05192549_107159</name>
</gene>
<proteinExistence type="inferred from homology"/>
<feature type="domain" description="Metallo-beta-lactamase" evidence="3">
    <location>
        <begin position="55"/>
        <end position="130"/>
    </location>
</feature>
<feature type="chain" id="PRO_5009928845" evidence="2">
    <location>
        <begin position="20"/>
        <end position="185"/>
    </location>
</feature>
<dbReference type="STRING" id="551987.SAMN05192549_107159"/>
<dbReference type="PANTHER" id="PTHR42951:SF4">
    <property type="entry name" value="ACYL-COENZYME A THIOESTERASE MBLAC2"/>
    <property type="match status" value="1"/>
</dbReference>
<dbReference type="RefSeq" id="WP_229255735.1">
    <property type="nucleotide sequence ID" value="NZ_FRCX01000007.1"/>
</dbReference>
<dbReference type="Pfam" id="PF00753">
    <property type="entry name" value="Lactamase_B"/>
    <property type="match status" value="1"/>
</dbReference>
<sequence>MKKLIATALSIGLMASAQGAAKDLSAEKTIRLANMTRVSEGVYVIEDRQHIMLVPNITIIVGRDAVLVVDTGLGTESAQRVLKAAKKLAGRRKLYLTVTHFHPEHGFGAQVFKGQATIIYNRAQRDEMQQKAPGYQSLFATRLGVAKAMRDVRLVAPDVVYEDAASIDLGGRDILRQVAPRSRRS</sequence>
<dbReference type="EMBL" id="FRCX01000007">
    <property type="protein sequence ID" value="SHN31312.1"/>
    <property type="molecule type" value="Genomic_DNA"/>
</dbReference>
<dbReference type="InterPro" id="IPR050855">
    <property type="entry name" value="NDM-1-like"/>
</dbReference>
<evidence type="ECO:0000256" key="1">
    <source>
        <dbReference type="ARBA" id="ARBA00005250"/>
    </source>
</evidence>
<dbReference type="GO" id="GO:0017001">
    <property type="term" value="P:antibiotic catabolic process"/>
    <property type="evidence" value="ECO:0007669"/>
    <property type="project" value="UniProtKB-ARBA"/>
</dbReference>
<keyword evidence="5" id="KW-1185">Reference proteome</keyword>
<keyword evidence="2" id="KW-0732">Signal</keyword>
<dbReference type="InterPro" id="IPR001279">
    <property type="entry name" value="Metallo-B-lactamas"/>
</dbReference>
<comment type="similarity">
    <text evidence="1">Belongs to the metallo-beta-lactamase superfamily. Class-B beta-lactamase family.</text>
</comment>
<dbReference type="Proteomes" id="UP000184339">
    <property type="component" value="Unassembled WGS sequence"/>
</dbReference>
<dbReference type="SUPFAM" id="SSF56281">
    <property type="entry name" value="Metallo-hydrolase/oxidoreductase"/>
    <property type="match status" value="1"/>
</dbReference>
<name>A0A1M7QJG2_9BURK</name>
<dbReference type="AlphaFoldDB" id="A0A1M7QJG2"/>
<dbReference type="Gene3D" id="3.60.15.10">
    <property type="entry name" value="Ribonuclease Z/Hydroxyacylglutathione hydrolase-like"/>
    <property type="match status" value="1"/>
</dbReference>
<accession>A0A1M7QJG2</accession>
<evidence type="ECO:0000313" key="4">
    <source>
        <dbReference type="EMBL" id="SHN31312.1"/>
    </source>
</evidence>
<reference evidence="5" key="1">
    <citation type="submission" date="2016-11" db="EMBL/GenBank/DDBJ databases">
        <authorList>
            <person name="Varghese N."/>
            <person name="Submissions S."/>
        </authorList>
    </citation>
    <scope>NUCLEOTIDE SEQUENCE [LARGE SCALE GENOMIC DNA]</scope>
    <source>
        <strain evidence="5">Sac-22</strain>
    </source>
</reference>
<evidence type="ECO:0000256" key="2">
    <source>
        <dbReference type="SAM" id="SignalP"/>
    </source>
</evidence>
<feature type="signal peptide" evidence="2">
    <location>
        <begin position="1"/>
        <end position="19"/>
    </location>
</feature>
<evidence type="ECO:0000259" key="3">
    <source>
        <dbReference type="Pfam" id="PF00753"/>
    </source>
</evidence>